<name>A0A6B0U7M1_IXORI</name>
<evidence type="ECO:0000313" key="1">
    <source>
        <dbReference type="EMBL" id="MXU84196.1"/>
    </source>
</evidence>
<organism evidence="1">
    <name type="scientific">Ixodes ricinus</name>
    <name type="common">Common tick</name>
    <name type="synonym">Acarus ricinus</name>
    <dbReference type="NCBI Taxonomy" id="34613"/>
    <lineage>
        <taxon>Eukaryota</taxon>
        <taxon>Metazoa</taxon>
        <taxon>Ecdysozoa</taxon>
        <taxon>Arthropoda</taxon>
        <taxon>Chelicerata</taxon>
        <taxon>Arachnida</taxon>
        <taxon>Acari</taxon>
        <taxon>Parasitiformes</taxon>
        <taxon>Ixodida</taxon>
        <taxon>Ixodoidea</taxon>
        <taxon>Ixodidae</taxon>
        <taxon>Ixodinae</taxon>
        <taxon>Ixodes</taxon>
    </lineage>
</organism>
<reference evidence="1" key="1">
    <citation type="submission" date="2019-12" db="EMBL/GenBank/DDBJ databases">
        <title>An insight into the sialome of adult female Ixodes ricinus ticks feeding for 6 days.</title>
        <authorList>
            <person name="Perner J."/>
            <person name="Ribeiro J.M.C."/>
        </authorList>
    </citation>
    <scope>NUCLEOTIDE SEQUENCE</scope>
    <source>
        <strain evidence="1">Semi-engorged</strain>
        <tissue evidence="1">Salivary glands</tissue>
    </source>
</reference>
<proteinExistence type="predicted"/>
<dbReference type="AlphaFoldDB" id="A0A6B0U7M1"/>
<dbReference type="EMBL" id="GIFC01002113">
    <property type="protein sequence ID" value="MXU84196.1"/>
    <property type="molecule type" value="Transcribed_RNA"/>
</dbReference>
<accession>A0A6B0U7M1</accession>
<sequence length="79" mass="8917">MSPLVLASAWISKLAEATFERTLHMLARRAPVKSHACDCLQLLLGCSVYRRPRAPLPASRSYPMVRLLPFNYQMSSLRA</sequence>
<protein>
    <submittedName>
        <fullName evidence="1">Putative secreted protein</fullName>
    </submittedName>
</protein>